<dbReference type="InterPro" id="IPR036890">
    <property type="entry name" value="HATPase_C_sf"/>
</dbReference>
<keyword evidence="4" id="KW-0808">Transferase</keyword>
<evidence type="ECO:0000256" key="4">
    <source>
        <dbReference type="ARBA" id="ARBA00022679"/>
    </source>
</evidence>
<keyword evidence="9" id="KW-0902">Two-component regulatory system</keyword>
<dbReference type="Pfam" id="PF02518">
    <property type="entry name" value="HATPase_c"/>
    <property type="match status" value="1"/>
</dbReference>
<comment type="catalytic activity">
    <reaction evidence="1">
        <text>ATP + protein L-histidine = ADP + protein N-phospho-L-histidine.</text>
        <dbReference type="EC" id="2.7.13.3"/>
    </reaction>
</comment>
<evidence type="ECO:0000259" key="11">
    <source>
        <dbReference type="PROSITE" id="PS50112"/>
    </source>
</evidence>
<dbReference type="SUPFAM" id="SSF47384">
    <property type="entry name" value="Homodimeric domain of signal transducing histidine kinase"/>
    <property type="match status" value="1"/>
</dbReference>
<evidence type="ECO:0000256" key="1">
    <source>
        <dbReference type="ARBA" id="ARBA00000085"/>
    </source>
</evidence>
<dbReference type="Pfam" id="PF00512">
    <property type="entry name" value="HisKA"/>
    <property type="match status" value="1"/>
</dbReference>
<dbReference type="SMART" id="SM00388">
    <property type="entry name" value="HisKA"/>
    <property type="match status" value="1"/>
</dbReference>
<evidence type="ECO:0000256" key="7">
    <source>
        <dbReference type="ARBA" id="ARBA00022840"/>
    </source>
</evidence>
<dbReference type="FunFam" id="1.10.287.130:FF:000040">
    <property type="entry name" value="PAS domain-containing sensor histidine kinase"/>
    <property type="match status" value="1"/>
</dbReference>
<dbReference type="InterPro" id="IPR005467">
    <property type="entry name" value="His_kinase_dom"/>
</dbReference>
<name>A0A4Q0VNP2_9BACI</name>
<keyword evidence="5" id="KW-0547">Nucleotide-binding</keyword>
<dbReference type="AlphaFoldDB" id="A0A4Q0VNP2"/>
<feature type="domain" description="PAS" evidence="11">
    <location>
        <begin position="145"/>
        <end position="201"/>
    </location>
</feature>
<evidence type="ECO:0000256" key="2">
    <source>
        <dbReference type="ARBA" id="ARBA00012438"/>
    </source>
</evidence>
<dbReference type="SMART" id="SM00387">
    <property type="entry name" value="HATPase_c"/>
    <property type="match status" value="1"/>
</dbReference>
<dbReference type="PRINTS" id="PR00344">
    <property type="entry name" value="BCTRLSENSOR"/>
</dbReference>
<dbReference type="InterPro" id="IPR003661">
    <property type="entry name" value="HisK_dim/P_dom"/>
</dbReference>
<dbReference type="SMART" id="SM00086">
    <property type="entry name" value="PAC"/>
    <property type="match status" value="2"/>
</dbReference>
<dbReference type="NCBIfam" id="TIGR00229">
    <property type="entry name" value="sensory_box"/>
    <property type="match status" value="2"/>
</dbReference>
<accession>A0A4Q0VNP2</accession>
<dbReference type="PROSITE" id="PS50113">
    <property type="entry name" value="PAC"/>
    <property type="match status" value="2"/>
</dbReference>
<evidence type="ECO:0000256" key="9">
    <source>
        <dbReference type="ARBA" id="ARBA00023012"/>
    </source>
</evidence>
<evidence type="ECO:0000259" key="10">
    <source>
        <dbReference type="PROSITE" id="PS50109"/>
    </source>
</evidence>
<dbReference type="GO" id="GO:0000155">
    <property type="term" value="F:phosphorelay sensor kinase activity"/>
    <property type="evidence" value="ECO:0007669"/>
    <property type="project" value="InterPro"/>
</dbReference>
<dbReference type="InterPro" id="IPR000700">
    <property type="entry name" value="PAS-assoc_C"/>
</dbReference>
<dbReference type="CDD" id="cd00075">
    <property type="entry name" value="HATPase"/>
    <property type="match status" value="1"/>
</dbReference>
<proteinExistence type="predicted"/>
<dbReference type="InterPro" id="IPR004358">
    <property type="entry name" value="Sig_transdc_His_kin-like_C"/>
</dbReference>
<gene>
    <name evidence="13" type="ORF">DS745_23755</name>
</gene>
<comment type="caution">
    <text evidence="13">The sequence shown here is derived from an EMBL/GenBank/DDBJ whole genome shotgun (WGS) entry which is preliminary data.</text>
</comment>
<feature type="domain" description="PAS" evidence="11">
    <location>
        <begin position="10"/>
        <end position="66"/>
    </location>
</feature>
<sequence>METRNSLNSFATDIKYALDATTIIGITDQHGKIIYVNDKFCTISKYEREELLGQDHRILNSGYHPKQFFVDMYRTIRSGVVWTGEIRNKAKDGSYYWVHTTIVPFLDDQGKPYQYISIRIDITDRKATEENLKNTLKALASSNKELADIKHALDASSILAITDEKGIITYVNDTFCEISKYNRDELIGQDHRLLNSSHHPKTFFKEMWKKIGAGQIWKGEIKNLTKEGKEYWVDTTIVPFLNEKGKPYQYVAIRKDITDRKKVEEMILRSEKLALIGELAAGVAHEIRNPLTSLRGYTEFLKDETSEEEKQQYFDILLDEIERIDFIVSEFMLLAKPKVLKFNSKNINAVLTQTITFLKTEAKFKKVSIHTDLELDELIVQCDENQLKQVFLNLIKNAIEAMPNGGELTIRSKRKDNYVVIEFQDQGVGIPKEKLEKLGEPFFSTKESGNGLGLMVCFKIVADHKGTVKVESEVNVGTKFIIELPLSKS</sequence>
<dbReference type="Gene3D" id="3.30.450.20">
    <property type="entry name" value="PAS domain"/>
    <property type="match status" value="2"/>
</dbReference>
<dbReference type="Pfam" id="PF13426">
    <property type="entry name" value="PAS_9"/>
    <property type="match status" value="2"/>
</dbReference>
<evidence type="ECO:0000259" key="12">
    <source>
        <dbReference type="PROSITE" id="PS50113"/>
    </source>
</evidence>
<dbReference type="RefSeq" id="WP_129080682.1">
    <property type="nucleotide sequence ID" value="NZ_QOUX01000047.1"/>
</dbReference>
<dbReference type="InterPro" id="IPR036097">
    <property type="entry name" value="HisK_dim/P_sf"/>
</dbReference>
<keyword evidence="14" id="KW-1185">Reference proteome</keyword>
<evidence type="ECO:0000256" key="3">
    <source>
        <dbReference type="ARBA" id="ARBA00022553"/>
    </source>
</evidence>
<dbReference type="PROSITE" id="PS50109">
    <property type="entry name" value="HIS_KIN"/>
    <property type="match status" value="1"/>
</dbReference>
<dbReference type="CDD" id="cd00130">
    <property type="entry name" value="PAS"/>
    <property type="match status" value="2"/>
</dbReference>
<protein>
    <recommendedName>
        <fullName evidence="2">histidine kinase</fullName>
        <ecNumber evidence="2">2.7.13.3</ecNumber>
    </recommendedName>
</protein>
<dbReference type="InterPro" id="IPR035965">
    <property type="entry name" value="PAS-like_dom_sf"/>
</dbReference>
<dbReference type="PANTHER" id="PTHR43065">
    <property type="entry name" value="SENSOR HISTIDINE KINASE"/>
    <property type="match status" value="1"/>
</dbReference>
<feature type="domain" description="Histidine kinase" evidence="10">
    <location>
        <begin position="282"/>
        <end position="488"/>
    </location>
</feature>
<dbReference type="Gene3D" id="1.10.287.130">
    <property type="match status" value="1"/>
</dbReference>
<dbReference type="SUPFAM" id="SSF55874">
    <property type="entry name" value="ATPase domain of HSP90 chaperone/DNA topoisomerase II/histidine kinase"/>
    <property type="match status" value="1"/>
</dbReference>
<keyword evidence="3" id="KW-0597">Phosphoprotein</keyword>
<dbReference type="InterPro" id="IPR001610">
    <property type="entry name" value="PAC"/>
</dbReference>
<evidence type="ECO:0000313" key="13">
    <source>
        <dbReference type="EMBL" id="RXI96714.1"/>
    </source>
</evidence>
<evidence type="ECO:0000256" key="5">
    <source>
        <dbReference type="ARBA" id="ARBA00022741"/>
    </source>
</evidence>
<keyword evidence="8" id="KW-0749">Sporulation</keyword>
<dbReference type="GO" id="GO:0005524">
    <property type="term" value="F:ATP binding"/>
    <property type="evidence" value="ECO:0007669"/>
    <property type="project" value="UniProtKB-KW"/>
</dbReference>
<dbReference type="SUPFAM" id="SSF55785">
    <property type="entry name" value="PYP-like sensor domain (PAS domain)"/>
    <property type="match status" value="2"/>
</dbReference>
<dbReference type="InterPro" id="IPR000014">
    <property type="entry name" value="PAS"/>
</dbReference>
<dbReference type="OrthoDB" id="9815750at2"/>
<keyword evidence="6 13" id="KW-0418">Kinase</keyword>
<dbReference type="PANTHER" id="PTHR43065:SF34">
    <property type="entry name" value="SPORULATION KINASE A"/>
    <property type="match status" value="1"/>
</dbReference>
<evidence type="ECO:0000313" key="14">
    <source>
        <dbReference type="Proteomes" id="UP000290649"/>
    </source>
</evidence>
<keyword evidence="7" id="KW-0067">ATP-binding</keyword>
<feature type="domain" description="PAC" evidence="12">
    <location>
        <begin position="82"/>
        <end position="134"/>
    </location>
</feature>
<dbReference type="GO" id="GO:0030435">
    <property type="term" value="P:sporulation resulting in formation of a cellular spore"/>
    <property type="evidence" value="ECO:0007669"/>
    <property type="project" value="UniProtKB-KW"/>
</dbReference>
<evidence type="ECO:0000256" key="6">
    <source>
        <dbReference type="ARBA" id="ARBA00022777"/>
    </source>
</evidence>
<dbReference type="EMBL" id="QOUX01000047">
    <property type="protein sequence ID" value="RXI96714.1"/>
    <property type="molecule type" value="Genomic_DNA"/>
</dbReference>
<organism evidence="13 14">
    <name type="scientific">Anaerobacillus alkaliphilus</name>
    <dbReference type="NCBI Taxonomy" id="1548597"/>
    <lineage>
        <taxon>Bacteria</taxon>
        <taxon>Bacillati</taxon>
        <taxon>Bacillota</taxon>
        <taxon>Bacilli</taxon>
        <taxon>Bacillales</taxon>
        <taxon>Bacillaceae</taxon>
        <taxon>Anaerobacillus</taxon>
    </lineage>
</organism>
<feature type="domain" description="PAC" evidence="12">
    <location>
        <begin position="217"/>
        <end position="269"/>
    </location>
</feature>
<dbReference type="InterPro" id="IPR003594">
    <property type="entry name" value="HATPase_dom"/>
</dbReference>
<dbReference type="PROSITE" id="PS50112">
    <property type="entry name" value="PAS"/>
    <property type="match status" value="2"/>
</dbReference>
<dbReference type="CDD" id="cd00082">
    <property type="entry name" value="HisKA"/>
    <property type="match status" value="1"/>
</dbReference>
<dbReference type="SMART" id="SM00091">
    <property type="entry name" value="PAS"/>
    <property type="match status" value="2"/>
</dbReference>
<dbReference type="EC" id="2.7.13.3" evidence="2"/>
<dbReference type="Gene3D" id="3.30.565.10">
    <property type="entry name" value="Histidine kinase-like ATPase, C-terminal domain"/>
    <property type="match status" value="1"/>
</dbReference>
<reference evidence="13 14" key="1">
    <citation type="journal article" date="2019" name="Int. J. Syst. Evol. Microbiol.">
        <title>Anaerobacillus alkaliphilus sp. nov., a novel alkaliphilic and moderately halophilic bacterium.</title>
        <authorList>
            <person name="Borsodi A.K."/>
            <person name="Aszalos J.M."/>
            <person name="Bihari P."/>
            <person name="Nagy I."/>
            <person name="Schumann P."/>
            <person name="Sproer C."/>
            <person name="Kovacs A.L."/>
            <person name="Boka K."/>
            <person name="Dobosy P."/>
            <person name="Ovari M."/>
            <person name="Szili-Kovacs T."/>
            <person name="Toth E."/>
        </authorList>
    </citation>
    <scope>NUCLEOTIDE SEQUENCE [LARGE SCALE GENOMIC DNA]</scope>
    <source>
        <strain evidence="13 14">B16-10</strain>
    </source>
</reference>
<dbReference type="Proteomes" id="UP000290649">
    <property type="component" value="Unassembled WGS sequence"/>
</dbReference>
<evidence type="ECO:0000256" key="8">
    <source>
        <dbReference type="ARBA" id="ARBA00022969"/>
    </source>
</evidence>